<evidence type="ECO:0000256" key="1">
    <source>
        <dbReference type="ARBA" id="ARBA00004651"/>
    </source>
</evidence>
<feature type="transmembrane region" description="Helical" evidence="8">
    <location>
        <begin position="101"/>
        <end position="119"/>
    </location>
</feature>
<evidence type="ECO:0000256" key="4">
    <source>
        <dbReference type="ARBA" id="ARBA00022989"/>
    </source>
</evidence>
<feature type="transmembrane region" description="Helical" evidence="8">
    <location>
        <begin position="192"/>
        <end position="213"/>
    </location>
</feature>
<dbReference type="EMBL" id="BAAADU010000002">
    <property type="protein sequence ID" value="GAA0645744.1"/>
    <property type="molecule type" value="Genomic_DNA"/>
</dbReference>
<keyword evidence="7" id="KW-0407">Ion channel</keyword>
<reference evidence="10 11" key="1">
    <citation type="journal article" date="2019" name="Int. J. Syst. Evol. Microbiol.">
        <title>The Global Catalogue of Microorganisms (GCM) 10K type strain sequencing project: providing services to taxonomists for standard genome sequencing and annotation.</title>
        <authorList>
            <consortium name="The Broad Institute Genomics Platform"/>
            <consortium name="The Broad Institute Genome Sequencing Center for Infectious Disease"/>
            <person name="Wu L."/>
            <person name="Ma J."/>
        </authorList>
    </citation>
    <scope>NUCLEOTIDE SEQUENCE [LARGE SCALE GENOMIC DNA]</scope>
    <source>
        <strain evidence="10 11">JCM 16327</strain>
    </source>
</reference>
<dbReference type="GO" id="GO:0005267">
    <property type="term" value="F:potassium channel activity"/>
    <property type="evidence" value="ECO:0007669"/>
    <property type="project" value="InterPro"/>
</dbReference>
<dbReference type="PRINTS" id="PR00169">
    <property type="entry name" value="KCHANNEL"/>
</dbReference>
<evidence type="ECO:0000256" key="3">
    <source>
        <dbReference type="ARBA" id="ARBA00022692"/>
    </source>
</evidence>
<feature type="transmembrane region" description="Helical" evidence="8">
    <location>
        <begin position="131"/>
        <end position="154"/>
    </location>
</feature>
<dbReference type="SUPFAM" id="SSF51735">
    <property type="entry name" value="NAD(P)-binding Rossmann-fold domains"/>
    <property type="match status" value="1"/>
</dbReference>
<dbReference type="AlphaFoldDB" id="A0AAV3SYK2"/>
<dbReference type="RefSeq" id="WP_227261789.1">
    <property type="nucleotide sequence ID" value="NZ_BAAADU010000002.1"/>
</dbReference>
<accession>A0AAV3SYK2</accession>
<evidence type="ECO:0000256" key="6">
    <source>
        <dbReference type="ARBA" id="ARBA00023136"/>
    </source>
</evidence>
<dbReference type="Pfam" id="PF07885">
    <property type="entry name" value="Ion_trans_2"/>
    <property type="match status" value="1"/>
</dbReference>
<gene>
    <name evidence="10" type="ORF">GCM10009019_04980</name>
</gene>
<dbReference type="InterPro" id="IPR036291">
    <property type="entry name" value="NAD(P)-bd_dom_sf"/>
</dbReference>
<dbReference type="Gene3D" id="1.10.287.70">
    <property type="match status" value="1"/>
</dbReference>
<keyword evidence="2" id="KW-0813">Transport</keyword>
<keyword evidence="4 8" id="KW-1133">Transmembrane helix</keyword>
<dbReference type="Proteomes" id="UP001500194">
    <property type="component" value="Unassembled WGS sequence"/>
</dbReference>
<comment type="subcellular location">
    <subcellularLocation>
        <location evidence="1">Cell membrane</location>
        <topology evidence="1">Multi-pass membrane protein</topology>
    </subcellularLocation>
</comment>
<evidence type="ECO:0000313" key="11">
    <source>
        <dbReference type="Proteomes" id="UP001500194"/>
    </source>
</evidence>
<dbReference type="InterPro" id="IPR013099">
    <property type="entry name" value="K_chnl_dom"/>
</dbReference>
<evidence type="ECO:0000256" key="2">
    <source>
        <dbReference type="ARBA" id="ARBA00022448"/>
    </source>
</evidence>
<dbReference type="SUPFAM" id="SSF81324">
    <property type="entry name" value="Voltage-gated potassium channels"/>
    <property type="match status" value="1"/>
</dbReference>
<organism evidence="10 11">
    <name type="scientific">Salarchaeum japonicum</name>
    <dbReference type="NCBI Taxonomy" id="555573"/>
    <lineage>
        <taxon>Archaea</taxon>
        <taxon>Methanobacteriati</taxon>
        <taxon>Methanobacteriota</taxon>
        <taxon>Stenosarchaea group</taxon>
        <taxon>Halobacteria</taxon>
        <taxon>Halobacteriales</taxon>
        <taxon>Halobacteriaceae</taxon>
    </lineage>
</organism>
<evidence type="ECO:0000256" key="5">
    <source>
        <dbReference type="ARBA" id="ARBA00023065"/>
    </source>
</evidence>
<dbReference type="GO" id="GO:0005886">
    <property type="term" value="C:plasma membrane"/>
    <property type="evidence" value="ECO:0007669"/>
    <property type="project" value="UniProtKB-SubCell"/>
</dbReference>
<feature type="transmembrane region" description="Helical" evidence="8">
    <location>
        <begin position="12"/>
        <end position="33"/>
    </location>
</feature>
<keyword evidence="11" id="KW-1185">Reference proteome</keyword>
<keyword evidence="6 8" id="KW-0472">Membrane</keyword>
<evidence type="ECO:0000256" key="8">
    <source>
        <dbReference type="SAM" id="Phobius"/>
    </source>
</evidence>
<feature type="transmembrane region" description="Helical" evidence="8">
    <location>
        <begin position="53"/>
        <end position="71"/>
    </location>
</feature>
<keyword evidence="5" id="KW-0406">Ion transport</keyword>
<dbReference type="PANTHER" id="PTHR43833:SF9">
    <property type="entry name" value="POTASSIUM CHANNEL PROTEIN YUGO-RELATED"/>
    <property type="match status" value="1"/>
</dbReference>
<dbReference type="Pfam" id="PF02254">
    <property type="entry name" value="TrkA_N"/>
    <property type="match status" value="1"/>
</dbReference>
<dbReference type="PRINTS" id="PR01333">
    <property type="entry name" value="2POREKCHANEL"/>
</dbReference>
<dbReference type="PANTHER" id="PTHR43833">
    <property type="entry name" value="POTASSIUM CHANNEL PROTEIN 2-RELATED-RELATED"/>
    <property type="match status" value="1"/>
</dbReference>
<dbReference type="PROSITE" id="PS51201">
    <property type="entry name" value="RCK_N"/>
    <property type="match status" value="1"/>
</dbReference>
<feature type="transmembrane region" description="Helical" evidence="8">
    <location>
        <begin position="160"/>
        <end position="180"/>
    </location>
</feature>
<feature type="domain" description="RCK N-terminal" evidence="9">
    <location>
        <begin position="237"/>
        <end position="351"/>
    </location>
</feature>
<sequence length="382" mass="40185">MVVSRESLATGRIAVGLTMLVAVLSVVTGVVEISQPGHFGPVAPYLPESVKQAAGFTGALTGFLMVFSALGMRRGLRAAWYSTAVLLPFTAVQGVVQTSIYSTPLIALSLVSLPVVLLTKDRFDRSVSLSTTQLSAAIALTGIQIYGTVGAYALREHFPAIDTVLDAFWFTLVTSSTVGYGDITPTTQTGRLFGLSVLVLGTASFAIALGALLGPAIEARFANALGRMTQSQLEALDNHVIVAGYGDLTEPLIVELRENDTPFVVVTPDASVPDKLPEETVLVADPSDEAVLDRAGIDHARAVVAATNNDGEDALVVLTARQMNADVRIVAAATDKENEPKLRRAGADAVISPAVIGGHLLMRSAFGDENSERVAEELLEDD</sequence>
<dbReference type="InterPro" id="IPR050721">
    <property type="entry name" value="Trk_Ktr_HKT_K-transport"/>
</dbReference>
<keyword evidence="3 8" id="KW-0812">Transmembrane</keyword>
<feature type="transmembrane region" description="Helical" evidence="8">
    <location>
        <begin position="78"/>
        <end position="95"/>
    </location>
</feature>
<dbReference type="InterPro" id="IPR003280">
    <property type="entry name" value="2pore_dom_K_chnl"/>
</dbReference>
<dbReference type="Gene3D" id="3.40.50.720">
    <property type="entry name" value="NAD(P)-binding Rossmann-like Domain"/>
    <property type="match status" value="1"/>
</dbReference>
<name>A0AAV3SYK2_9EURY</name>
<evidence type="ECO:0000256" key="7">
    <source>
        <dbReference type="ARBA" id="ARBA00023303"/>
    </source>
</evidence>
<evidence type="ECO:0000259" key="9">
    <source>
        <dbReference type="PROSITE" id="PS51201"/>
    </source>
</evidence>
<proteinExistence type="predicted"/>
<protein>
    <submittedName>
        <fullName evidence="10">NAD-binding protein</fullName>
    </submittedName>
</protein>
<evidence type="ECO:0000313" key="10">
    <source>
        <dbReference type="EMBL" id="GAA0645744.1"/>
    </source>
</evidence>
<comment type="caution">
    <text evidence="10">The sequence shown here is derived from an EMBL/GenBank/DDBJ whole genome shotgun (WGS) entry which is preliminary data.</text>
</comment>
<dbReference type="GeneID" id="68572385"/>
<dbReference type="InterPro" id="IPR003148">
    <property type="entry name" value="RCK_N"/>
</dbReference>